<gene>
    <name evidence="2" type="ORF">GF359_07005</name>
</gene>
<dbReference type="Gene3D" id="1.10.150.20">
    <property type="entry name" value="5' to 3' exonuclease, C-terminal subdomain"/>
    <property type="match status" value="2"/>
</dbReference>
<evidence type="ECO:0000313" key="2">
    <source>
        <dbReference type="EMBL" id="MBD3364947.1"/>
    </source>
</evidence>
<dbReference type="AlphaFoldDB" id="A0A9D5QDB6"/>
<reference evidence="2" key="1">
    <citation type="submission" date="2019-11" db="EMBL/GenBank/DDBJ databases">
        <title>Microbial mats filling the niche in hypersaline microbial mats.</title>
        <authorList>
            <person name="Wong H.L."/>
            <person name="Macleod F.I."/>
            <person name="White R.A. III"/>
            <person name="Burns B.P."/>
        </authorList>
    </citation>
    <scope>NUCLEOTIDE SEQUENCE</scope>
    <source>
        <strain evidence="2">Bin_327</strain>
    </source>
</reference>
<name>A0A9D5QDB6_UNCW3</name>
<dbReference type="Pfam" id="PF14229">
    <property type="entry name" value="DUF4332"/>
    <property type="match status" value="1"/>
</dbReference>
<dbReference type="InterPro" id="IPR025567">
    <property type="entry name" value="DUF4332"/>
</dbReference>
<feature type="domain" description="DUF4332" evidence="1">
    <location>
        <begin position="9"/>
        <end position="129"/>
    </location>
</feature>
<organism evidence="2 3">
    <name type="scientific">candidate division WOR-3 bacterium</name>
    <dbReference type="NCBI Taxonomy" id="2052148"/>
    <lineage>
        <taxon>Bacteria</taxon>
        <taxon>Bacteria division WOR-3</taxon>
    </lineage>
</organism>
<accession>A0A9D5QDB6</accession>
<dbReference type="EMBL" id="WJKJ01000235">
    <property type="protein sequence ID" value="MBD3364947.1"/>
    <property type="molecule type" value="Genomic_DNA"/>
</dbReference>
<proteinExistence type="predicted"/>
<protein>
    <submittedName>
        <fullName evidence="2">DUF4332 domain-containing protein</fullName>
    </submittedName>
</protein>
<evidence type="ECO:0000259" key="1">
    <source>
        <dbReference type="Pfam" id="PF14229"/>
    </source>
</evidence>
<dbReference type="Proteomes" id="UP000630660">
    <property type="component" value="Unassembled WGS sequence"/>
</dbReference>
<comment type="caution">
    <text evidence="2">The sequence shown here is derived from an EMBL/GenBank/DDBJ whole genome shotgun (WGS) entry which is preliminary data.</text>
</comment>
<evidence type="ECO:0000313" key="3">
    <source>
        <dbReference type="Proteomes" id="UP000630660"/>
    </source>
</evidence>
<sequence length="135" mass="15106">MTKSLERIEGIGKKYAVKLKNAGIRGPRMLLSKGLSSQGRKEIAKKAGVSDKLVLEWVNHCDLFRVKGVGSEYADLLEAAGVDTVPELGKRNPENLHSSIIEANNKKKLVRKIPTNKQVKDWVSQAKRLPRKIEY</sequence>